<dbReference type="PIRSF" id="PIRSF001363">
    <property type="entry name" value="Malate_synth"/>
    <property type="match status" value="1"/>
</dbReference>
<dbReference type="CDD" id="cd00727">
    <property type="entry name" value="malate_synt_A"/>
    <property type="match status" value="1"/>
</dbReference>
<dbReference type="Gene3D" id="1.20.1220.12">
    <property type="entry name" value="Malate synthase, domain III"/>
    <property type="match status" value="1"/>
</dbReference>
<feature type="domain" description="Malate synthase N-terminal" evidence="9">
    <location>
        <begin position="11"/>
        <end position="71"/>
    </location>
</feature>
<evidence type="ECO:0000313" key="12">
    <source>
        <dbReference type="Proteomes" id="UP001165368"/>
    </source>
</evidence>
<protein>
    <recommendedName>
        <fullName evidence="2 7">Malate synthase</fullName>
        <ecNumber evidence="2 7">2.3.3.9</ecNumber>
    </recommendedName>
</protein>
<comment type="catalytic activity">
    <reaction evidence="6 7">
        <text>glyoxylate + acetyl-CoA + H2O = (S)-malate + CoA + H(+)</text>
        <dbReference type="Rhea" id="RHEA:18181"/>
        <dbReference type="ChEBI" id="CHEBI:15377"/>
        <dbReference type="ChEBI" id="CHEBI:15378"/>
        <dbReference type="ChEBI" id="CHEBI:15589"/>
        <dbReference type="ChEBI" id="CHEBI:36655"/>
        <dbReference type="ChEBI" id="CHEBI:57287"/>
        <dbReference type="ChEBI" id="CHEBI:57288"/>
        <dbReference type="EC" id="2.3.3.9"/>
    </reaction>
</comment>
<comment type="similarity">
    <text evidence="1 7">Belongs to the malate synthase family.</text>
</comment>
<dbReference type="InterPro" id="IPR048355">
    <property type="entry name" value="MS_C"/>
</dbReference>
<evidence type="ECO:0000256" key="4">
    <source>
        <dbReference type="ARBA" id="ARBA00022532"/>
    </source>
</evidence>
<dbReference type="Pfam" id="PF20659">
    <property type="entry name" value="MS_C"/>
    <property type="match status" value="1"/>
</dbReference>
<dbReference type="InterPro" id="IPR046363">
    <property type="entry name" value="MS_N_TIM-barrel_dom"/>
</dbReference>
<evidence type="ECO:0000313" key="11">
    <source>
        <dbReference type="EMBL" id="MCG2622627.1"/>
    </source>
</evidence>
<dbReference type="InterPro" id="IPR019830">
    <property type="entry name" value="Malate_synthase_CS"/>
</dbReference>
<dbReference type="Pfam" id="PF01274">
    <property type="entry name" value="MS_TIM-barrel"/>
    <property type="match status" value="1"/>
</dbReference>
<dbReference type="InterPro" id="IPR044856">
    <property type="entry name" value="Malate_synth_C_sf"/>
</dbReference>
<keyword evidence="4 7" id="KW-0816">Tricarboxylic acid cycle</keyword>
<evidence type="ECO:0000259" key="8">
    <source>
        <dbReference type="Pfam" id="PF01274"/>
    </source>
</evidence>
<name>A0ABS9L814_9MICC</name>
<comment type="pathway">
    <text evidence="7">Carbohydrate metabolism; glyoxylate cycle; (S)-malate from isocitrate: step 2/2.</text>
</comment>
<organism evidence="11 12">
    <name type="scientific">Arthrobacter hankyongi</name>
    <dbReference type="NCBI Taxonomy" id="2904801"/>
    <lineage>
        <taxon>Bacteria</taxon>
        <taxon>Bacillati</taxon>
        <taxon>Actinomycetota</taxon>
        <taxon>Actinomycetes</taxon>
        <taxon>Micrococcales</taxon>
        <taxon>Micrococcaceae</taxon>
        <taxon>Arthrobacter</taxon>
    </lineage>
</organism>
<dbReference type="Gene3D" id="3.20.20.360">
    <property type="entry name" value="Malate synthase, domain 3"/>
    <property type="match status" value="1"/>
</dbReference>
<dbReference type="PANTHER" id="PTHR42902">
    <property type="entry name" value="MALATE SYNTHASE"/>
    <property type="match status" value="1"/>
</dbReference>
<keyword evidence="3 7" id="KW-0329">Glyoxylate bypass</keyword>
<proteinExistence type="inferred from homology"/>
<feature type="domain" description="Malate synthase C-terminal" evidence="10">
    <location>
        <begin position="420"/>
        <end position="532"/>
    </location>
</feature>
<dbReference type="InterPro" id="IPR048356">
    <property type="entry name" value="MS_N"/>
</dbReference>
<evidence type="ECO:0000259" key="9">
    <source>
        <dbReference type="Pfam" id="PF20656"/>
    </source>
</evidence>
<evidence type="ECO:0000256" key="3">
    <source>
        <dbReference type="ARBA" id="ARBA00022435"/>
    </source>
</evidence>
<evidence type="ECO:0000256" key="2">
    <source>
        <dbReference type="ARBA" id="ARBA00012636"/>
    </source>
</evidence>
<reference evidence="11" key="1">
    <citation type="submission" date="2022-01" db="EMBL/GenBank/DDBJ databases">
        <authorList>
            <person name="Jo J.-H."/>
            <person name="Im W.-T."/>
        </authorList>
    </citation>
    <scope>NUCLEOTIDE SEQUENCE</scope>
    <source>
        <strain evidence="11">I2-34</strain>
    </source>
</reference>
<dbReference type="InterPro" id="IPR006252">
    <property type="entry name" value="Malate_synthA"/>
</dbReference>
<dbReference type="RefSeq" id="WP_237821112.1">
    <property type="nucleotide sequence ID" value="NZ_JAKLTQ010000007.1"/>
</dbReference>
<feature type="domain" description="Malate synthase TIM barrel" evidence="8">
    <location>
        <begin position="166"/>
        <end position="412"/>
    </location>
</feature>
<keyword evidence="12" id="KW-1185">Reference proteome</keyword>
<dbReference type="PANTHER" id="PTHR42902:SF1">
    <property type="entry name" value="MALATE SYNTHASE 1-RELATED"/>
    <property type="match status" value="1"/>
</dbReference>
<evidence type="ECO:0000256" key="5">
    <source>
        <dbReference type="ARBA" id="ARBA00022679"/>
    </source>
</evidence>
<dbReference type="Pfam" id="PF20656">
    <property type="entry name" value="MS_N"/>
    <property type="match status" value="1"/>
</dbReference>
<dbReference type="GO" id="GO:0004474">
    <property type="term" value="F:malate synthase activity"/>
    <property type="evidence" value="ECO:0007669"/>
    <property type="project" value="UniProtKB-EC"/>
</dbReference>
<dbReference type="SUPFAM" id="SSF51645">
    <property type="entry name" value="Malate synthase G"/>
    <property type="match status" value="1"/>
</dbReference>
<accession>A0ABS9L814</accession>
<evidence type="ECO:0000256" key="7">
    <source>
        <dbReference type="RuleBase" id="RU000555"/>
    </source>
</evidence>
<dbReference type="Proteomes" id="UP001165368">
    <property type="component" value="Unassembled WGS sequence"/>
</dbReference>
<dbReference type="NCBIfam" id="TIGR01344">
    <property type="entry name" value="malate_syn_A"/>
    <property type="match status" value="1"/>
</dbReference>
<gene>
    <name evidence="11" type="primary">aceB</name>
    <name evidence="11" type="ORF">LVY72_11990</name>
</gene>
<keyword evidence="11" id="KW-0012">Acyltransferase</keyword>
<dbReference type="InterPro" id="IPR011076">
    <property type="entry name" value="Malate_synth_sf"/>
</dbReference>
<evidence type="ECO:0000256" key="6">
    <source>
        <dbReference type="ARBA" id="ARBA00047918"/>
    </source>
</evidence>
<evidence type="ECO:0000259" key="10">
    <source>
        <dbReference type="Pfam" id="PF20659"/>
    </source>
</evidence>
<sequence length="546" mass="62215">MNDPITLNGIELTASPVRRQEEILTPQALEFVAQLHKATRERRRELLELRGKRRRRIARGHDPKFLEETRHIREDDSWRVAPTAPGLEDRRVEITGPVDRKMTINALNSGANVWLADMEDSSTPSWSNVINGQLNLRDALDRQIDFTTPAGKEYKVRGEKLTDLPTIVVRPRGWHLPEKHMLIKGEPVAGGLVDFGLYFFHNAQRLISQGRGPYFYLPKIENHHEARLWNDVFVLAQDLLGIDQGTIRATVLIETITAAFEMEEILYELRDHAAGLNAGRWDYIFSVIKNFRNRGPRFVLPDRTQVTMTAPFMRSYTEQLVRACHRRGALAIGGMAAFIPNRRDPEVNARAFEQVRADKTREAADGFDGSWVAHPDLVPVAREVFDGVLNGRANQADRLREDVTPDDKGLLNIAGTQGTITEAGIRTNLWVGIQYIESWLRGHGAAALNNLMEDAATAEISRSQIWQWIHVRAVTDHGEIVSDHWVRELLEEEFARMPRFDGDRFDDAREIFEEVALGEEFPAFLTLPAYERFLREKDDAKELIAA</sequence>
<dbReference type="EMBL" id="JAKLTQ010000007">
    <property type="protein sequence ID" value="MCG2622627.1"/>
    <property type="molecule type" value="Genomic_DNA"/>
</dbReference>
<dbReference type="PROSITE" id="PS00510">
    <property type="entry name" value="MALATE_SYNTHASE"/>
    <property type="match status" value="1"/>
</dbReference>
<comment type="caution">
    <text evidence="11">The sequence shown here is derived from an EMBL/GenBank/DDBJ whole genome shotgun (WGS) entry which is preliminary data.</text>
</comment>
<dbReference type="EC" id="2.3.3.9" evidence="2 7"/>
<keyword evidence="5 7" id="KW-0808">Transferase</keyword>
<dbReference type="InterPro" id="IPR001465">
    <property type="entry name" value="Malate_synthase_TIM"/>
</dbReference>
<evidence type="ECO:0000256" key="1">
    <source>
        <dbReference type="ARBA" id="ARBA00006394"/>
    </source>
</evidence>